<proteinExistence type="predicted"/>
<protein>
    <submittedName>
        <fullName evidence="1">Uncharacterized protein</fullName>
    </submittedName>
</protein>
<gene>
    <name evidence="1" type="ORF">CBM2634_B60247</name>
</gene>
<organism evidence="1 2">
    <name type="scientific">Cupriavidus taiwanensis</name>
    <dbReference type="NCBI Taxonomy" id="164546"/>
    <lineage>
        <taxon>Bacteria</taxon>
        <taxon>Pseudomonadati</taxon>
        <taxon>Pseudomonadota</taxon>
        <taxon>Betaproteobacteria</taxon>
        <taxon>Burkholderiales</taxon>
        <taxon>Burkholderiaceae</taxon>
        <taxon>Cupriavidus</taxon>
    </lineage>
</organism>
<dbReference type="AlphaFoldDB" id="A0A375JB75"/>
<dbReference type="Proteomes" id="UP000256805">
    <property type="component" value="Unassembled WGS sequence"/>
</dbReference>
<name>A0A375JB75_9BURK</name>
<sequence>MASPRMAGITSETAILPPWLYVSFFRRFDHSALWIRTSLKGRKETVSDRCGAVQRIRTSIQVSLAISGSHPNERGPNWTLSR</sequence>
<evidence type="ECO:0000313" key="2">
    <source>
        <dbReference type="Proteomes" id="UP000256805"/>
    </source>
</evidence>
<accession>A0A375JB75</accession>
<dbReference type="EMBL" id="OVTA01000047">
    <property type="protein sequence ID" value="SPS01831.1"/>
    <property type="molecule type" value="Genomic_DNA"/>
</dbReference>
<evidence type="ECO:0000313" key="1">
    <source>
        <dbReference type="EMBL" id="SPS01831.1"/>
    </source>
</evidence>
<reference evidence="1 2" key="1">
    <citation type="submission" date="2018-01" db="EMBL/GenBank/DDBJ databases">
        <authorList>
            <person name="Gaut B.S."/>
            <person name="Morton B.R."/>
            <person name="Clegg M.T."/>
            <person name="Duvall M.R."/>
        </authorList>
    </citation>
    <scope>NUCLEOTIDE SEQUENCE [LARGE SCALE GENOMIC DNA]</scope>
    <source>
        <strain evidence="1">Cupriavidus taiwanensis cmp 52</strain>
    </source>
</reference>